<evidence type="ECO:0000313" key="1">
    <source>
        <dbReference type="EMBL" id="AHH22103.1"/>
    </source>
</evidence>
<reference evidence="1 2" key="1">
    <citation type="journal article" date="2014" name="Appl. Environ. Microbiol.">
        <title>Insights into the Microbial Degradation of Rubber and Gutta-Percha by Analysis of the Complete Genome of Nocardia nova SH22a.</title>
        <authorList>
            <person name="Luo Q."/>
            <person name="Hiessl S."/>
            <person name="Poehlein A."/>
            <person name="Daniel R."/>
            <person name="Steinbuchel A."/>
        </authorList>
    </citation>
    <scope>NUCLEOTIDE SEQUENCE [LARGE SCALE GENOMIC DNA]</scope>
    <source>
        <strain evidence="1">SH22a</strain>
    </source>
</reference>
<dbReference type="PATRIC" id="fig|1415166.3.peg.7538"/>
<sequence length="72" mass="7635">MSSEPDYARGVMVDVDRQEIHIDGAEFPWFFGDMTPTILQGPDGEPIPGLTLTIACADLTVISSGKVVPDGG</sequence>
<dbReference type="HOGENOM" id="CLU_2718303_0_0_11"/>
<accession>W5TT54</accession>
<dbReference type="KEGG" id="nno:NONO_c73470"/>
<keyword evidence="2" id="KW-1185">Reference proteome</keyword>
<dbReference type="RefSeq" id="WP_025353377.1">
    <property type="nucleotide sequence ID" value="NZ_CP006850.1"/>
</dbReference>
<name>W5TT54_9NOCA</name>
<gene>
    <name evidence="1" type="ORF">NONO_c73470</name>
</gene>
<dbReference type="STRING" id="1415166.NONO_c73470"/>
<dbReference type="EMBL" id="CP006850">
    <property type="protein sequence ID" value="AHH22103.1"/>
    <property type="molecule type" value="Genomic_DNA"/>
</dbReference>
<dbReference type="Proteomes" id="UP000019150">
    <property type="component" value="Chromosome"/>
</dbReference>
<organism evidence="1 2">
    <name type="scientific">Nocardia nova SH22a</name>
    <dbReference type="NCBI Taxonomy" id="1415166"/>
    <lineage>
        <taxon>Bacteria</taxon>
        <taxon>Bacillati</taxon>
        <taxon>Actinomycetota</taxon>
        <taxon>Actinomycetes</taxon>
        <taxon>Mycobacteriales</taxon>
        <taxon>Nocardiaceae</taxon>
        <taxon>Nocardia</taxon>
    </lineage>
</organism>
<dbReference type="AlphaFoldDB" id="W5TT54"/>
<proteinExistence type="predicted"/>
<evidence type="ECO:0000313" key="2">
    <source>
        <dbReference type="Proteomes" id="UP000019150"/>
    </source>
</evidence>
<protein>
    <submittedName>
        <fullName evidence="1">Uncharacterized protein</fullName>
    </submittedName>
</protein>